<accession>A0ABU1NG19</accession>
<dbReference type="Proteomes" id="UP001184230">
    <property type="component" value="Unassembled WGS sequence"/>
</dbReference>
<sequence>MSNGMVPRTPHILLVEDNPADMRLMREALKEGQVLCNLHWVKDGVEALDYLHRRNGHANSVRPDLILLDLNLPRLDGREVLADIKAHPELRRIPTVVLSTSKQEEDIVRCYELHANCYIAKDPLSFDRFLEVIRAIDRFWLSLVSLPPRGDDL</sequence>
<gene>
    <name evidence="3" type="ORF">J2739_002728</name>
</gene>
<dbReference type="InterPro" id="IPR052893">
    <property type="entry name" value="TCS_response_regulator"/>
</dbReference>
<feature type="modified residue" description="4-aspartylphosphate" evidence="1">
    <location>
        <position position="69"/>
    </location>
</feature>
<dbReference type="SMART" id="SM00448">
    <property type="entry name" value="REC"/>
    <property type="match status" value="1"/>
</dbReference>
<dbReference type="PANTHER" id="PTHR44520:SF2">
    <property type="entry name" value="RESPONSE REGULATOR RCP1"/>
    <property type="match status" value="1"/>
</dbReference>
<dbReference type="InterPro" id="IPR011006">
    <property type="entry name" value="CheY-like_superfamily"/>
</dbReference>
<dbReference type="Pfam" id="PF00072">
    <property type="entry name" value="Response_reg"/>
    <property type="match status" value="1"/>
</dbReference>
<dbReference type="EMBL" id="JAVDRF010000005">
    <property type="protein sequence ID" value="MDR6536955.1"/>
    <property type="molecule type" value="Genomic_DNA"/>
</dbReference>
<keyword evidence="1" id="KW-0597">Phosphoprotein</keyword>
<protein>
    <submittedName>
        <fullName evidence="3">CheY-like chemotaxis protein</fullName>
    </submittedName>
</protein>
<comment type="caution">
    <text evidence="3">The sequence shown here is derived from an EMBL/GenBank/DDBJ whole genome shotgun (WGS) entry which is preliminary data.</text>
</comment>
<evidence type="ECO:0000313" key="3">
    <source>
        <dbReference type="EMBL" id="MDR6536955.1"/>
    </source>
</evidence>
<feature type="domain" description="Response regulatory" evidence="2">
    <location>
        <begin position="11"/>
        <end position="136"/>
    </location>
</feature>
<dbReference type="SUPFAM" id="SSF52172">
    <property type="entry name" value="CheY-like"/>
    <property type="match status" value="1"/>
</dbReference>
<evidence type="ECO:0000259" key="2">
    <source>
        <dbReference type="PROSITE" id="PS50110"/>
    </source>
</evidence>
<dbReference type="CDD" id="cd17557">
    <property type="entry name" value="REC_Rcp-like"/>
    <property type="match status" value="1"/>
</dbReference>
<proteinExistence type="predicted"/>
<dbReference type="PANTHER" id="PTHR44520">
    <property type="entry name" value="RESPONSE REGULATOR RCP1-RELATED"/>
    <property type="match status" value="1"/>
</dbReference>
<dbReference type="InterPro" id="IPR001789">
    <property type="entry name" value="Sig_transdc_resp-reg_receiver"/>
</dbReference>
<name>A0ABU1NG19_9BURK</name>
<keyword evidence="4" id="KW-1185">Reference proteome</keyword>
<dbReference type="Gene3D" id="3.40.50.2300">
    <property type="match status" value="1"/>
</dbReference>
<dbReference type="PROSITE" id="PS50110">
    <property type="entry name" value="RESPONSE_REGULATORY"/>
    <property type="match status" value="1"/>
</dbReference>
<reference evidence="3 4" key="1">
    <citation type="submission" date="2023-07" db="EMBL/GenBank/DDBJ databases">
        <title>Sorghum-associated microbial communities from plants grown in Nebraska, USA.</title>
        <authorList>
            <person name="Schachtman D."/>
        </authorList>
    </citation>
    <scope>NUCLEOTIDE SEQUENCE [LARGE SCALE GENOMIC DNA]</scope>
    <source>
        <strain evidence="3 4">DS1781</strain>
    </source>
</reference>
<evidence type="ECO:0000313" key="4">
    <source>
        <dbReference type="Proteomes" id="UP001184230"/>
    </source>
</evidence>
<evidence type="ECO:0000256" key="1">
    <source>
        <dbReference type="PROSITE-ProRule" id="PRU00169"/>
    </source>
</evidence>
<organism evidence="3 4">
    <name type="scientific">Variovorax soli</name>
    <dbReference type="NCBI Taxonomy" id="376815"/>
    <lineage>
        <taxon>Bacteria</taxon>
        <taxon>Pseudomonadati</taxon>
        <taxon>Pseudomonadota</taxon>
        <taxon>Betaproteobacteria</taxon>
        <taxon>Burkholderiales</taxon>
        <taxon>Comamonadaceae</taxon>
        <taxon>Variovorax</taxon>
    </lineage>
</organism>